<proteinExistence type="predicted"/>
<sequence length="83" mass="9034">METTARNGDVDLLTPWKSLATTNSSAAASFGARVVVLSQFVGAALPELSTGQRREITRRFRQGVEDGMAYADDRVMPAEYHTS</sequence>
<dbReference type="OrthoDB" id="9010139at2"/>
<dbReference type="Proteomes" id="UP000463700">
    <property type="component" value="Unassembled WGS sequence"/>
</dbReference>
<reference evidence="1 2" key="1">
    <citation type="journal article" date="2020" name="Int. J. Syst. Evol. Microbiol.">
        <title>Paraburkholderia madseniana sp. nov., a phenolic acid-degrading bacterium isolated from acidic forest soil.</title>
        <authorList>
            <person name="Wilhelm R.C."/>
            <person name="Murphy S.J.L."/>
            <person name="Feriancek N.M."/>
            <person name="Karasz D.C."/>
            <person name="DeRito C.M."/>
            <person name="Newman J.D."/>
            <person name="Buckley D.H."/>
        </authorList>
    </citation>
    <scope>NUCLEOTIDE SEQUENCE [LARGE SCALE GENOMIC DNA]</scope>
    <source>
        <strain evidence="1 2">RP11</strain>
    </source>
</reference>
<dbReference type="AlphaFoldDB" id="A0A6N6WEV2"/>
<gene>
    <name evidence="1" type="ORF">FSO04_18795</name>
</gene>
<name>A0A6N6WEV2_9BURK</name>
<dbReference type="RefSeq" id="WP_154561284.1">
    <property type="nucleotide sequence ID" value="NZ_VOSW01000033.1"/>
</dbReference>
<evidence type="ECO:0000313" key="1">
    <source>
        <dbReference type="EMBL" id="KAE8758438.1"/>
    </source>
</evidence>
<accession>A0A6N6WEV2</accession>
<comment type="caution">
    <text evidence="1">The sequence shown here is derived from an EMBL/GenBank/DDBJ whole genome shotgun (WGS) entry which is preliminary data.</text>
</comment>
<evidence type="ECO:0000313" key="2">
    <source>
        <dbReference type="Proteomes" id="UP000463700"/>
    </source>
</evidence>
<protein>
    <submittedName>
        <fullName evidence="1">Uncharacterized protein</fullName>
    </submittedName>
</protein>
<organism evidence="1 2">
    <name type="scientific">Paraburkholderia madseniana</name>
    <dbReference type="NCBI Taxonomy" id="2599607"/>
    <lineage>
        <taxon>Bacteria</taxon>
        <taxon>Pseudomonadati</taxon>
        <taxon>Pseudomonadota</taxon>
        <taxon>Betaproteobacteria</taxon>
        <taxon>Burkholderiales</taxon>
        <taxon>Burkholderiaceae</taxon>
        <taxon>Paraburkholderia</taxon>
    </lineage>
</organism>
<dbReference type="EMBL" id="VOSW01000033">
    <property type="protein sequence ID" value="KAE8758438.1"/>
    <property type="molecule type" value="Genomic_DNA"/>
</dbReference>